<dbReference type="Gene3D" id="3.30.70.330">
    <property type="match status" value="2"/>
</dbReference>
<dbReference type="Pfam" id="PF00076">
    <property type="entry name" value="RRM_1"/>
    <property type="match status" value="2"/>
</dbReference>
<evidence type="ECO:0000259" key="4">
    <source>
        <dbReference type="PROSITE" id="PS50102"/>
    </source>
</evidence>
<dbReference type="SMART" id="SM00360">
    <property type="entry name" value="RRM"/>
    <property type="match status" value="2"/>
</dbReference>
<reference evidence="5 6" key="1">
    <citation type="journal article" date="2022" name="bioRxiv">
        <title>Genomics of Preaxostyla Flagellates Illuminates Evolutionary Transitions and the Path Towards Mitochondrial Loss.</title>
        <authorList>
            <person name="Novak L.V.F."/>
            <person name="Treitli S.C."/>
            <person name="Pyrih J."/>
            <person name="Halakuc P."/>
            <person name="Pipaliya S.V."/>
            <person name="Vacek V."/>
            <person name="Brzon O."/>
            <person name="Soukal P."/>
            <person name="Eme L."/>
            <person name="Dacks J.B."/>
            <person name="Karnkowska A."/>
            <person name="Elias M."/>
            <person name="Hampl V."/>
        </authorList>
    </citation>
    <scope>NUCLEOTIDE SEQUENCE [LARGE SCALE GENOMIC DNA]</scope>
    <source>
        <strain evidence="5">NAU3</strain>
        <tissue evidence="5">Gut</tissue>
    </source>
</reference>
<feature type="domain" description="RRM" evidence="4">
    <location>
        <begin position="176"/>
        <end position="250"/>
    </location>
</feature>
<keyword evidence="5" id="KW-0687">Ribonucleoprotein</keyword>
<dbReference type="PANTHER" id="PTHR10501">
    <property type="entry name" value="U1 SMALL NUCLEAR RIBONUCLEOPROTEIN A/U2 SMALL NUCLEAR RIBONUCLEOPROTEIN B"/>
    <property type="match status" value="1"/>
</dbReference>
<accession>A0ABQ9YK96</accession>
<organism evidence="5 6">
    <name type="scientific">Blattamonas nauphoetae</name>
    <dbReference type="NCBI Taxonomy" id="2049346"/>
    <lineage>
        <taxon>Eukaryota</taxon>
        <taxon>Metamonada</taxon>
        <taxon>Preaxostyla</taxon>
        <taxon>Oxymonadida</taxon>
        <taxon>Blattamonas</taxon>
    </lineage>
</organism>
<dbReference type="EMBL" id="JARBJD010000003">
    <property type="protein sequence ID" value="KAK2964185.1"/>
    <property type="molecule type" value="Genomic_DNA"/>
</dbReference>
<dbReference type="PROSITE" id="PS50102">
    <property type="entry name" value="RRM"/>
    <property type="match status" value="2"/>
</dbReference>
<dbReference type="InterPro" id="IPR035979">
    <property type="entry name" value="RBD_domain_sf"/>
</dbReference>
<evidence type="ECO:0000313" key="5">
    <source>
        <dbReference type="EMBL" id="KAK2964185.1"/>
    </source>
</evidence>
<dbReference type="InterPro" id="IPR012677">
    <property type="entry name" value="Nucleotide-bd_a/b_plait_sf"/>
</dbReference>
<comment type="caution">
    <text evidence="5">The sequence shown here is derived from an EMBL/GenBank/DDBJ whole genome shotgun (WGS) entry which is preliminary data.</text>
</comment>
<keyword evidence="6" id="KW-1185">Reference proteome</keyword>
<dbReference type="Proteomes" id="UP001281761">
    <property type="component" value="Unassembled WGS sequence"/>
</dbReference>
<protein>
    <submittedName>
        <fullName evidence="5">U1 small nuclear ribonucleoprotein A</fullName>
    </submittedName>
</protein>
<dbReference type="InterPro" id="IPR000504">
    <property type="entry name" value="RRM_dom"/>
</dbReference>
<evidence type="ECO:0000256" key="2">
    <source>
        <dbReference type="PROSITE-ProRule" id="PRU00176"/>
    </source>
</evidence>
<feature type="region of interest" description="Disordered" evidence="3">
    <location>
        <begin position="133"/>
        <end position="170"/>
    </location>
</feature>
<feature type="compositionally biased region" description="Basic residues" evidence="3">
    <location>
        <begin position="133"/>
        <end position="150"/>
    </location>
</feature>
<dbReference type="SUPFAM" id="SSF54928">
    <property type="entry name" value="RNA-binding domain, RBD"/>
    <property type="match status" value="1"/>
</dbReference>
<feature type="compositionally biased region" description="Polar residues" evidence="3">
    <location>
        <begin position="12"/>
        <end position="21"/>
    </location>
</feature>
<proteinExistence type="predicted"/>
<keyword evidence="1 2" id="KW-0694">RNA-binding</keyword>
<evidence type="ECO:0000256" key="1">
    <source>
        <dbReference type="ARBA" id="ARBA00022884"/>
    </source>
</evidence>
<dbReference type="CDD" id="cd12247">
    <property type="entry name" value="RRM2_U1A_like"/>
    <property type="match status" value="1"/>
</dbReference>
<feature type="domain" description="RRM" evidence="4">
    <location>
        <begin position="30"/>
        <end position="109"/>
    </location>
</feature>
<feature type="region of interest" description="Disordered" evidence="3">
    <location>
        <begin position="1"/>
        <end position="21"/>
    </location>
</feature>
<evidence type="ECO:0000313" key="6">
    <source>
        <dbReference type="Proteomes" id="UP001281761"/>
    </source>
</evidence>
<gene>
    <name evidence="5" type="ORF">BLNAU_716</name>
</gene>
<name>A0ABQ9YK96_9EUKA</name>
<dbReference type="GO" id="GO:1990904">
    <property type="term" value="C:ribonucleoprotein complex"/>
    <property type="evidence" value="ECO:0007669"/>
    <property type="project" value="UniProtKB-KW"/>
</dbReference>
<evidence type="ECO:0000256" key="3">
    <source>
        <dbReference type="SAM" id="MobiDB-lite"/>
    </source>
</evidence>
<sequence length="250" mass="28211">MTMTAPPGVPQQELSTQATFPQTQSVPRNCTIYVNNLNDHIKTDVLERALRDIYSPFGSIKQIVCMKSYSRRGQAFIVYDSIDDAAKAVEKMNQIPFQGKPMHVTFARTKSYVNLIEEGIDVEPLKKIAKKRAKHAYKERKRAEKAKRKGDRAMGIKSKPQGGPGGAISSIGLPNNKLFVQNLPEDRTQSMMDQLFSPFEGFREVRLIDGRTDIAFVDYETDDQAERALNSLQNYQISPTHSLLIVFAKK</sequence>
<dbReference type="CDD" id="cd12246">
    <property type="entry name" value="RRM1_U1A_like"/>
    <property type="match status" value="1"/>
</dbReference>